<dbReference type="PIRSF" id="PIRSF017340">
    <property type="entry name" value="Nudix_hydro"/>
    <property type="match status" value="1"/>
</dbReference>
<dbReference type="OrthoDB" id="67499at2"/>
<evidence type="ECO:0000313" key="6">
    <source>
        <dbReference type="EMBL" id="AIY17606.1"/>
    </source>
</evidence>
<dbReference type="SUPFAM" id="SSF55811">
    <property type="entry name" value="Nudix"/>
    <property type="match status" value="1"/>
</dbReference>
<dbReference type="KEGG" id="psim:KR76_14135"/>
<evidence type="ECO:0000256" key="1">
    <source>
        <dbReference type="ARBA" id="ARBA00001946"/>
    </source>
</evidence>
<keyword evidence="5" id="KW-0460">Magnesium</keyword>
<evidence type="ECO:0000313" key="7">
    <source>
        <dbReference type="Proteomes" id="UP000030300"/>
    </source>
</evidence>
<sequence length="173" mass="18876">MPHPDPATEPVALYGDDGRPTGEVAPRAEVRARNLRHAATLVVVRNSAGEVYVHRRTDTKDVFPGRHDFAAGGVLQAGEIPYDAAVREAFEELGVHGVELTALGEADYSDEHTAYHAFAYTCVYDGPITWQPEEVAWGAWVSVARLREMVGEVEFVPDTVAVLGDWLTGRSCT</sequence>
<dbReference type="PANTHER" id="PTHR10885:SF0">
    <property type="entry name" value="ISOPENTENYL-DIPHOSPHATE DELTA-ISOMERASE"/>
    <property type="match status" value="1"/>
</dbReference>
<keyword evidence="3" id="KW-0479">Metal-binding</keyword>
<evidence type="ECO:0000256" key="4">
    <source>
        <dbReference type="ARBA" id="ARBA00022801"/>
    </source>
</evidence>
<dbReference type="Proteomes" id="UP000030300">
    <property type="component" value="Chromosome"/>
</dbReference>
<dbReference type="Gene3D" id="3.90.79.10">
    <property type="entry name" value="Nucleoside Triphosphate Pyrophosphohydrolase"/>
    <property type="match status" value="1"/>
</dbReference>
<reference evidence="6 7" key="1">
    <citation type="journal article" date="2015" name="Genome Announc.">
        <title>Complete Genome Sequence of Steroid-Transforming Nocardioides simplex VKM Ac-2033D.</title>
        <authorList>
            <person name="Shtratnikova V.Y."/>
            <person name="Schelkunov M.I."/>
            <person name="Pekov Y.A."/>
            <person name="Fokina V.V."/>
            <person name="Logacheva M.D."/>
            <person name="Sokolov S.L."/>
            <person name="Bragin E.Y."/>
            <person name="Ashapkin V.V."/>
            <person name="Donova M.V."/>
        </authorList>
    </citation>
    <scope>NUCLEOTIDE SEQUENCE [LARGE SCALE GENOMIC DNA]</scope>
    <source>
        <strain evidence="6 7">VKM Ac-2033D</strain>
    </source>
</reference>
<dbReference type="PROSITE" id="PS51462">
    <property type="entry name" value="NUDIX"/>
    <property type="match status" value="1"/>
</dbReference>
<dbReference type="PANTHER" id="PTHR10885">
    <property type="entry name" value="ISOPENTENYL-DIPHOSPHATE DELTA-ISOMERASE"/>
    <property type="match status" value="1"/>
</dbReference>
<dbReference type="AlphaFoldDB" id="A0A0A1DJM5"/>
<comment type="similarity">
    <text evidence="2">Belongs to the Nudix hydrolase family.</text>
</comment>
<dbReference type="EMBL" id="CP009896">
    <property type="protein sequence ID" value="AIY17606.1"/>
    <property type="molecule type" value="Genomic_DNA"/>
</dbReference>
<dbReference type="eggNOG" id="COG0494">
    <property type="taxonomic scope" value="Bacteria"/>
</dbReference>
<dbReference type="InterPro" id="IPR000086">
    <property type="entry name" value="NUDIX_hydrolase_dom"/>
</dbReference>
<dbReference type="HOGENOM" id="CLU_060552_3_1_11"/>
<evidence type="ECO:0000256" key="5">
    <source>
        <dbReference type="ARBA" id="ARBA00022842"/>
    </source>
</evidence>
<evidence type="ECO:0000256" key="2">
    <source>
        <dbReference type="ARBA" id="ARBA00005582"/>
    </source>
</evidence>
<keyword evidence="4 6" id="KW-0378">Hydrolase</keyword>
<comment type="cofactor">
    <cofactor evidence="1">
        <name>Mg(2+)</name>
        <dbReference type="ChEBI" id="CHEBI:18420"/>
    </cofactor>
</comment>
<accession>A0A0A1DJM5</accession>
<name>A0A0A1DJM5_NOCSI</name>
<dbReference type="PROSITE" id="PS00893">
    <property type="entry name" value="NUDIX_BOX"/>
    <property type="match status" value="1"/>
</dbReference>
<dbReference type="Pfam" id="PF00293">
    <property type="entry name" value="NUDIX"/>
    <property type="match status" value="1"/>
</dbReference>
<dbReference type="CDD" id="cd04697">
    <property type="entry name" value="NUDIX_Hydrolase"/>
    <property type="match status" value="1"/>
</dbReference>
<dbReference type="GO" id="GO:0046872">
    <property type="term" value="F:metal ion binding"/>
    <property type="evidence" value="ECO:0007669"/>
    <property type="project" value="UniProtKB-KW"/>
</dbReference>
<proteinExistence type="inferred from homology"/>
<keyword evidence="7" id="KW-1185">Reference proteome</keyword>
<organism evidence="6 7">
    <name type="scientific">Nocardioides simplex</name>
    <name type="common">Arthrobacter simplex</name>
    <dbReference type="NCBI Taxonomy" id="2045"/>
    <lineage>
        <taxon>Bacteria</taxon>
        <taxon>Bacillati</taxon>
        <taxon>Actinomycetota</taxon>
        <taxon>Actinomycetes</taxon>
        <taxon>Propionibacteriales</taxon>
        <taxon>Nocardioidaceae</taxon>
        <taxon>Pimelobacter</taxon>
    </lineage>
</organism>
<dbReference type="EC" id="3.6.-.-" evidence="6"/>
<dbReference type="GeneID" id="96610001"/>
<dbReference type="GO" id="GO:0016817">
    <property type="term" value="F:hydrolase activity, acting on acid anhydrides"/>
    <property type="evidence" value="ECO:0007669"/>
    <property type="project" value="InterPro"/>
</dbReference>
<dbReference type="STRING" id="2045.KR76_14135"/>
<dbReference type="InterPro" id="IPR015797">
    <property type="entry name" value="NUDIX_hydrolase-like_dom_sf"/>
</dbReference>
<dbReference type="InterPro" id="IPR020084">
    <property type="entry name" value="NUDIX_hydrolase_CS"/>
</dbReference>
<evidence type="ECO:0000256" key="3">
    <source>
        <dbReference type="ARBA" id="ARBA00022723"/>
    </source>
</evidence>
<dbReference type="InterPro" id="IPR024195">
    <property type="entry name" value="NUDIX_hydrolase_YfcD_pred"/>
</dbReference>
<dbReference type="RefSeq" id="WP_038679107.1">
    <property type="nucleotide sequence ID" value="NZ_BJMC01000009.1"/>
</dbReference>
<protein>
    <submittedName>
        <fullName evidence="6">Putative Nudix hydrolase YfcD</fullName>
        <ecNumber evidence="6">3.6.-.-</ecNumber>
    </submittedName>
</protein>
<gene>
    <name evidence="6" type="ORF">KR76_14135</name>
</gene>